<dbReference type="SUPFAM" id="SSF54637">
    <property type="entry name" value="Thioesterase/thiol ester dehydrase-isomerase"/>
    <property type="match status" value="1"/>
</dbReference>
<dbReference type="Proteomes" id="UP000253383">
    <property type="component" value="Unassembled WGS sequence"/>
</dbReference>
<comment type="caution">
    <text evidence="3">The sequence shown here is derived from an EMBL/GenBank/DDBJ whole genome shotgun (WGS) entry which is preliminary data.</text>
</comment>
<protein>
    <submittedName>
        <fullName evidence="3">PaaI family thioesterase</fullName>
    </submittedName>
</protein>
<evidence type="ECO:0000259" key="2">
    <source>
        <dbReference type="Pfam" id="PF03061"/>
    </source>
</evidence>
<dbReference type="CDD" id="cd03443">
    <property type="entry name" value="PaaI_thioesterase"/>
    <property type="match status" value="1"/>
</dbReference>
<dbReference type="Pfam" id="PF03061">
    <property type="entry name" value="4HBT"/>
    <property type="match status" value="1"/>
</dbReference>
<sequence length="163" mass="17411">MAADERERSYNWEDPMQGAQAAKTMSGLEYLQSIQDGINPLPPICQTLDFDPVSMEDGKAVFSVIPSEFHYNPIGVVHGGLLSTLCDSAMGCAIHTKLAAGVGYTTLELKVNLVRPVTAKTGKLVCTGTVIHVGRSVATAEARVEDAQGKLYAHATSTCMILK</sequence>
<feature type="domain" description="Thioesterase" evidence="2">
    <location>
        <begin position="75"/>
        <end position="151"/>
    </location>
</feature>
<dbReference type="EMBL" id="QOWE01000001">
    <property type="protein sequence ID" value="RCR71666.1"/>
    <property type="molecule type" value="Genomic_DNA"/>
</dbReference>
<evidence type="ECO:0000313" key="3">
    <source>
        <dbReference type="EMBL" id="RCR71666.1"/>
    </source>
</evidence>
<evidence type="ECO:0000256" key="1">
    <source>
        <dbReference type="ARBA" id="ARBA00022801"/>
    </source>
</evidence>
<dbReference type="PANTHER" id="PTHR43240:SF1">
    <property type="entry name" value="BLR5584 PROTEIN"/>
    <property type="match status" value="1"/>
</dbReference>
<dbReference type="InterPro" id="IPR003736">
    <property type="entry name" value="PAAI_dom"/>
</dbReference>
<evidence type="ECO:0000313" key="4">
    <source>
        <dbReference type="Proteomes" id="UP000253383"/>
    </source>
</evidence>
<dbReference type="Gene3D" id="3.10.129.10">
    <property type="entry name" value="Hotdog Thioesterase"/>
    <property type="match status" value="1"/>
</dbReference>
<dbReference type="GO" id="GO:0005829">
    <property type="term" value="C:cytosol"/>
    <property type="evidence" value="ECO:0007669"/>
    <property type="project" value="TreeGrafter"/>
</dbReference>
<reference evidence="3 4" key="1">
    <citation type="submission" date="2018-07" db="EMBL/GenBank/DDBJ databases">
        <title>Genome analysis of Larkinella rosea.</title>
        <authorList>
            <person name="Zhou Z."/>
            <person name="Wang G."/>
        </authorList>
    </citation>
    <scope>NUCLEOTIDE SEQUENCE [LARGE SCALE GENOMIC DNA]</scope>
    <source>
        <strain evidence="4">zzj9</strain>
    </source>
</reference>
<keyword evidence="4" id="KW-1185">Reference proteome</keyword>
<keyword evidence="1" id="KW-0378">Hydrolase</keyword>
<dbReference type="PANTHER" id="PTHR43240">
    <property type="entry name" value="1,4-DIHYDROXY-2-NAPHTHOYL-COA THIOESTERASE 1"/>
    <property type="match status" value="1"/>
</dbReference>
<dbReference type="InterPro" id="IPR006683">
    <property type="entry name" value="Thioestr_dom"/>
</dbReference>
<dbReference type="OrthoDB" id="328435at2"/>
<organism evidence="3 4">
    <name type="scientific">Larkinella punicea</name>
    <dbReference type="NCBI Taxonomy" id="2315727"/>
    <lineage>
        <taxon>Bacteria</taxon>
        <taxon>Pseudomonadati</taxon>
        <taxon>Bacteroidota</taxon>
        <taxon>Cytophagia</taxon>
        <taxon>Cytophagales</taxon>
        <taxon>Spirosomataceae</taxon>
        <taxon>Larkinella</taxon>
    </lineage>
</organism>
<gene>
    <name evidence="3" type="ORF">DUE52_01730</name>
</gene>
<dbReference type="InterPro" id="IPR029069">
    <property type="entry name" value="HotDog_dom_sf"/>
</dbReference>
<dbReference type="RefSeq" id="WP_114404199.1">
    <property type="nucleotide sequence ID" value="NZ_QOWE01000001.1"/>
</dbReference>
<name>A0A368JXJ6_9BACT</name>
<dbReference type="AlphaFoldDB" id="A0A368JXJ6"/>
<dbReference type="GO" id="GO:0061522">
    <property type="term" value="F:1,4-dihydroxy-2-naphthoyl-CoA thioesterase activity"/>
    <property type="evidence" value="ECO:0007669"/>
    <property type="project" value="TreeGrafter"/>
</dbReference>
<dbReference type="NCBIfam" id="TIGR00369">
    <property type="entry name" value="unchar_dom_1"/>
    <property type="match status" value="1"/>
</dbReference>
<proteinExistence type="predicted"/>
<accession>A0A368JXJ6</accession>